<dbReference type="SUPFAM" id="SSF51735">
    <property type="entry name" value="NAD(P)-binding Rossmann-fold domains"/>
    <property type="match status" value="1"/>
</dbReference>
<dbReference type="Proteomes" id="UP000436692">
    <property type="component" value="Unassembled WGS sequence"/>
</dbReference>
<organism evidence="4 5">
    <name type="scientific">Agrobacterium vitis</name>
    <name type="common">Rhizobium vitis</name>
    <dbReference type="NCBI Taxonomy" id="373"/>
    <lineage>
        <taxon>Bacteria</taxon>
        <taxon>Pseudomonadati</taxon>
        <taxon>Pseudomonadota</taxon>
        <taxon>Alphaproteobacteria</taxon>
        <taxon>Hyphomicrobiales</taxon>
        <taxon>Rhizobiaceae</taxon>
        <taxon>Rhizobium/Agrobacterium group</taxon>
        <taxon>Agrobacterium</taxon>
    </lineage>
</organism>
<dbReference type="InterPro" id="IPR001509">
    <property type="entry name" value="Epimerase_deHydtase"/>
</dbReference>
<comment type="caution">
    <text evidence="4">The sequence shown here is derived from an EMBL/GenBank/DDBJ whole genome shotgun (WGS) entry which is preliminary data.</text>
</comment>
<comment type="similarity">
    <text evidence="2">Belongs to the NAD(P)-dependent epimerase/dehydratase family.</text>
</comment>
<gene>
    <name evidence="4" type="ORF">GOZ95_14360</name>
</gene>
<dbReference type="RefSeq" id="WP_156549973.1">
    <property type="nucleotide sequence ID" value="NZ_JABAEJ010000012.1"/>
</dbReference>
<evidence type="ECO:0000256" key="2">
    <source>
        <dbReference type="ARBA" id="ARBA00007637"/>
    </source>
</evidence>
<reference evidence="4 5" key="1">
    <citation type="submission" date="2019-12" db="EMBL/GenBank/DDBJ databases">
        <title>Whole-genome sequencing of Allorhizobium vitis.</title>
        <authorList>
            <person name="Gan H.M."/>
            <person name="Szegedi E."/>
            <person name="Burr T."/>
            <person name="Savka M.A."/>
        </authorList>
    </citation>
    <scope>NUCLEOTIDE SEQUENCE [LARGE SCALE GENOMIC DNA]</scope>
    <source>
        <strain evidence="4 5">CG989</strain>
    </source>
</reference>
<evidence type="ECO:0000313" key="4">
    <source>
        <dbReference type="EMBL" id="MUZ58638.1"/>
    </source>
</evidence>
<comment type="pathway">
    <text evidence="1">Bacterial outer membrane biogenesis; LPS O-antigen biosynthesis.</text>
</comment>
<proteinExistence type="inferred from homology"/>
<dbReference type="PANTHER" id="PTHR43000">
    <property type="entry name" value="DTDP-D-GLUCOSE 4,6-DEHYDRATASE-RELATED"/>
    <property type="match status" value="1"/>
</dbReference>
<accession>A0AAE4WEW7</accession>
<evidence type="ECO:0000313" key="5">
    <source>
        <dbReference type="Proteomes" id="UP000436692"/>
    </source>
</evidence>
<feature type="domain" description="NAD-dependent epimerase/dehydratase" evidence="3">
    <location>
        <begin position="5"/>
        <end position="232"/>
    </location>
</feature>
<dbReference type="Gene3D" id="3.40.50.720">
    <property type="entry name" value="NAD(P)-binding Rossmann-like Domain"/>
    <property type="match status" value="1"/>
</dbReference>
<dbReference type="Pfam" id="PF01370">
    <property type="entry name" value="Epimerase"/>
    <property type="match status" value="1"/>
</dbReference>
<evidence type="ECO:0000259" key="3">
    <source>
        <dbReference type="Pfam" id="PF01370"/>
    </source>
</evidence>
<dbReference type="InterPro" id="IPR036291">
    <property type="entry name" value="NAD(P)-bd_dom_sf"/>
</dbReference>
<sequence length="348" mass="38355">MRELIVTGGAGFVGANLIRFALEQGRKVYCLDVGDRFSRIFGTDIMDHPKFEIIAGNLADGIPEDRLPNEATCVHLAALAHVDYSMHNPSETFTNNILATINIFETARRKGWRVIFGSSVETYGTEVSDIITEVCPLNPLSPYGASKVACESVAQSFQLSFGVQTSTVRFTNLYGPWQLPDRIIPRLIAQSILGLPGEVDQGRVRDYLYVGDVIAAIMQIDANEIWGEVFNISSGEGVSNYMIADLVDGASSKQAFIHKRNERGNDGRGASLVSSSMKLQGAIEWAPHKSIEDGITETYTWYMQNTKWLEQFSQLVSEPRTSNRFIADFVFPLTVQGDSGVSQLQPSA</sequence>
<dbReference type="AlphaFoldDB" id="A0AAE4WEW7"/>
<dbReference type="EMBL" id="WPHM01000007">
    <property type="protein sequence ID" value="MUZ58638.1"/>
    <property type="molecule type" value="Genomic_DNA"/>
</dbReference>
<dbReference type="Gene3D" id="3.90.25.10">
    <property type="entry name" value="UDP-galactose 4-epimerase, domain 1"/>
    <property type="match status" value="1"/>
</dbReference>
<evidence type="ECO:0000256" key="1">
    <source>
        <dbReference type="ARBA" id="ARBA00005125"/>
    </source>
</evidence>
<name>A0AAE4WEW7_AGRVI</name>
<protein>
    <submittedName>
        <fullName evidence="4">NAD-dependent epimerase/dehydratase family protein</fullName>
    </submittedName>
</protein>